<reference evidence="3" key="1">
    <citation type="journal article" date="2013" name="Nature">
        <title>Pan genome of the phytoplankton Emiliania underpins its global distribution.</title>
        <authorList>
            <person name="Read B.A."/>
            <person name="Kegel J."/>
            <person name="Klute M.J."/>
            <person name="Kuo A."/>
            <person name="Lefebvre S.C."/>
            <person name="Maumus F."/>
            <person name="Mayer C."/>
            <person name="Miller J."/>
            <person name="Monier A."/>
            <person name="Salamov A."/>
            <person name="Young J."/>
            <person name="Aguilar M."/>
            <person name="Claverie J.M."/>
            <person name="Frickenhaus S."/>
            <person name="Gonzalez K."/>
            <person name="Herman E.K."/>
            <person name="Lin Y.C."/>
            <person name="Napier J."/>
            <person name="Ogata H."/>
            <person name="Sarno A.F."/>
            <person name="Shmutz J."/>
            <person name="Schroeder D."/>
            <person name="de Vargas C."/>
            <person name="Verret F."/>
            <person name="von Dassow P."/>
            <person name="Valentin K."/>
            <person name="Van de Peer Y."/>
            <person name="Wheeler G."/>
            <person name="Dacks J.B."/>
            <person name="Delwiche C.F."/>
            <person name="Dyhrman S.T."/>
            <person name="Glockner G."/>
            <person name="John U."/>
            <person name="Richards T."/>
            <person name="Worden A.Z."/>
            <person name="Zhang X."/>
            <person name="Grigoriev I.V."/>
            <person name="Allen A.E."/>
            <person name="Bidle K."/>
            <person name="Borodovsky M."/>
            <person name="Bowler C."/>
            <person name="Brownlee C."/>
            <person name="Cock J.M."/>
            <person name="Elias M."/>
            <person name="Gladyshev V.N."/>
            <person name="Groth M."/>
            <person name="Guda C."/>
            <person name="Hadaegh A."/>
            <person name="Iglesias-Rodriguez M.D."/>
            <person name="Jenkins J."/>
            <person name="Jones B.M."/>
            <person name="Lawson T."/>
            <person name="Leese F."/>
            <person name="Lindquist E."/>
            <person name="Lobanov A."/>
            <person name="Lomsadze A."/>
            <person name="Malik S.B."/>
            <person name="Marsh M.E."/>
            <person name="Mackinder L."/>
            <person name="Mock T."/>
            <person name="Mueller-Roeber B."/>
            <person name="Pagarete A."/>
            <person name="Parker M."/>
            <person name="Probert I."/>
            <person name="Quesneville H."/>
            <person name="Raines C."/>
            <person name="Rensing S.A."/>
            <person name="Riano-Pachon D.M."/>
            <person name="Richier S."/>
            <person name="Rokitta S."/>
            <person name="Shiraiwa Y."/>
            <person name="Soanes D.M."/>
            <person name="van der Giezen M."/>
            <person name="Wahlund T.M."/>
            <person name="Williams B."/>
            <person name="Wilson W."/>
            <person name="Wolfe G."/>
            <person name="Wurch L.L."/>
        </authorList>
    </citation>
    <scope>NUCLEOTIDE SEQUENCE</scope>
</reference>
<dbReference type="Proteomes" id="UP000013827">
    <property type="component" value="Unassembled WGS sequence"/>
</dbReference>
<feature type="region of interest" description="Disordered" evidence="1">
    <location>
        <begin position="472"/>
        <end position="532"/>
    </location>
</feature>
<name>A0A0D3J7Y3_EMIH1</name>
<evidence type="ECO:0008006" key="4">
    <source>
        <dbReference type="Google" id="ProtNLM"/>
    </source>
</evidence>
<dbReference type="Pfam" id="PF11913">
    <property type="entry name" value="DUF3431"/>
    <property type="match status" value="1"/>
</dbReference>
<accession>A0A0D3J7Y3</accession>
<dbReference type="PaxDb" id="2903-EOD19618"/>
<evidence type="ECO:0000313" key="3">
    <source>
        <dbReference type="Proteomes" id="UP000013827"/>
    </source>
</evidence>
<feature type="compositionally biased region" description="Low complexity" evidence="1">
    <location>
        <begin position="496"/>
        <end position="517"/>
    </location>
</feature>
<evidence type="ECO:0000256" key="1">
    <source>
        <dbReference type="SAM" id="MobiDB-lite"/>
    </source>
</evidence>
<dbReference type="EnsemblProtists" id="EOD19618">
    <property type="protein sequence ID" value="EOD19618"/>
    <property type="gene ID" value="EMIHUDRAFT_209257"/>
</dbReference>
<dbReference type="GeneID" id="17265119"/>
<proteinExistence type="predicted"/>
<sequence>MACTFGGWLEFVWARWDEPYESISPLVRGSPITLYQVVDSGTRSPSYVTPDAMRNMTCGECCRRRFMPNRGREAPSYLRYIAERYDTLPQWVIFLQGKPHGDPSLLNRVSDCLWREEPREWTVDAAADFLPIVPTIYVTDRSLHYEDWQPGYTELWNQWGTGFPFEETPHLPRSPKGIRTVSFDCCAQFLASRRALRRNPRQLYEVGSEVALTFDGASAEKATQLDKRANFGLNWAGSAFEHIWHARLLNANNISDALKSIGLHVVRAPTRDSLKRAETDPRSGKITFVPTLGNGSNWFANFETTAIASWPDFLIIGGRYHRYKVLGEAGQKICHRCKGYLAPPAGLASDKEARLCLAGGGGRCKPQRNPSSRPPKKAKVIPSALALGAGDCPYHLAGRCPNASLDAPRCARVHSMPYPNCAFGPATEALLELDPGAKCANGSGCLYVHDGSGVAPASPPKSNLAQRMAAARAARAERAARGVPSSDLEAPSTPVPSKGPASAAKRAAAGTPGSAEAAKSKWHRHDGASDEE</sequence>
<organism evidence="2 3">
    <name type="scientific">Emiliania huxleyi (strain CCMP1516)</name>
    <dbReference type="NCBI Taxonomy" id="280463"/>
    <lineage>
        <taxon>Eukaryota</taxon>
        <taxon>Haptista</taxon>
        <taxon>Haptophyta</taxon>
        <taxon>Prymnesiophyceae</taxon>
        <taxon>Isochrysidales</taxon>
        <taxon>Noelaerhabdaceae</taxon>
        <taxon>Emiliania</taxon>
    </lineage>
</organism>
<dbReference type="HOGENOM" id="CLU_512357_0_0_1"/>
<dbReference type="eggNOG" id="ENOG502SW20">
    <property type="taxonomic scope" value="Eukaryota"/>
</dbReference>
<dbReference type="RefSeq" id="XP_005772047.1">
    <property type="nucleotide sequence ID" value="XM_005771990.1"/>
</dbReference>
<protein>
    <recommendedName>
        <fullName evidence="4">C3H1-type domain-containing protein</fullName>
    </recommendedName>
</protein>
<dbReference type="KEGG" id="ehx:EMIHUDRAFT_209257"/>
<dbReference type="AlphaFoldDB" id="A0A0D3J7Y3"/>
<keyword evidence="3" id="KW-1185">Reference proteome</keyword>
<reference evidence="2" key="2">
    <citation type="submission" date="2024-10" db="UniProtKB">
        <authorList>
            <consortium name="EnsemblProtists"/>
        </authorList>
    </citation>
    <scope>IDENTIFICATION</scope>
</reference>
<evidence type="ECO:0000313" key="2">
    <source>
        <dbReference type="EnsemblProtists" id="EOD19618"/>
    </source>
</evidence>
<dbReference type="InterPro" id="IPR021838">
    <property type="entry name" value="DUF3431"/>
</dbReference>